<comment type="caution">
    <text evidence="1">The sequence shown here is derived from an EMBL/GenBank/DDBJ whole genome shotgun (WGS) entry which is preliminary data.</text>
</comment>
<name>A0A9E4N3Z2_9GAMM</name>
<dbReference type="Proteomes" id="UP000886667">
    <property type="component" value="Unassembled WGS sequence"/>
</dbReference>
<dbReference type="Gene3D" id="3.10.450.620">
    <property type="entry name" value="JHP933, nucleotidyltransferase-like core domain"/>
    <property type="match status" value="1"/>
</dbReference>
<reference evidence="1" key="1">
    <citation type="journal article" date="2021" name="Proc. Natl. Acad. Sci. U.S.A.">
        <title>Global biogeography of chemosynthetic symbionts reveals both localized and globally distributed symbiont groups. .</title>
        <authorList>
            <person name="Osvatic J.T."/>
            <person name="Wilkins L.G.E."/>
            <person name="Leibrecht L."/>
            <person name="Leray M."/>
            <person name="Zauner S."/>
            <person name="Polzin J."/>
            <person name="Camacho Y."/>
            <person name="Gros O."/>
            <person name="van Gils J.A."/>
            <person name="Eisen J.A."/>
            <person name="Petersen J.M."/>
            <person name="Yuen B."/>
        </authorList>
    </citation>
    <scope>NUCLEOTIDE SEQUENCE</scope>
    <source>
        <strain evidence="1">MAGclacostrist064TRANS</strain>
    </source>
</reference>
<dbReference type="Pfam" id="PF08843">
    <property type="entry name" value="AbiEii"/>
    <property type="match status" value="1"/>
</dbReference>
<dbReference type="AlphaFoldDB" id="A0A9E4N3Z2"/>
<organism evidence="1 2">
    <name type="scientific">Candidatus Thiodiazotropha taylori</name>
    <dbReference type="NCBI Taxonomy" id="2792791"/>
    <lineage>
        <taxon>Bacteria</taxon>
        <taxon>Pseudomonadati</taxon>
        <taxon>Pseudomonadota</taxon>
        <taxon>Gammaproteobacteria</taxon>
        <taxon>Chromatiales</taxon>
        <taxon>Sedimenticolaceae</taxon>
        <taxon>Candidatus Thiodiazotropha</taxon>
    </lineage>
</organism>
<accession>A0A9E4N3Z2</accession>
<evidence type="ECO:0000313" key="1">
    <source>
        <dbReference type="EMBL" id="MCG7946267.1"/>
    </source>
</evidence>
<dbReference type="EMBL" id="JAEPCM010000268">
    <property type="protein sequence ID" value="MCG7946267.1"/>
    <property type="molecule type" value="Genomic_DNA"/>
</dbReference>
<dbReference type="GO" id="GO:0016740">
    <property type="term" value="F:transferase activity"/>
    <property type="evidence" value="ECO:0007669"/>
    <property type="project" value="UniProtKB-KW"/>
</dbReference>
<keyword evidence="1" id="KW-0808">Transferase</keyword>
<sequence>MLNRSNPYYRQVELVMRVLPLVAQEPRFALKGGTAINLFVRDLPRLSVDIDLTYLPLDDRDTALSAIEEGVKRIATDVERVLAKTSVNGIPGEGNNIQRLQITAGGVAIKIEVSPVLRGSVLDASDTPVMDSVADQFGYVETQVLSLEELYAGKLVAALDRQHPRDLFDVMILLENEGISSELMELFVVYLISSNRPIAEILAPRLQPLQPAFEQQFQGMSLQTVTVKQLEDARHRMIETIRHQLTDSHKRFLLSLKSGEPKWDLLKHSHAQELPAVIWKLQNIQSLSTKQREEALSKLRKTLDDMPE</sequence>
<dbReference type="InterPro" id="IPR014942">
    <property type="entry name" value="AbiEii"/>
</dbReference>
<evidence type="ECO:0000313" key="2">
    <source>
        <dbReference type="Proteomes" id="UP000886667"/>
    </source>
</evidence>
<proteinExistence type="predicted"/>
<gene>
    <name evidence="1" type="ORF">JAZ07_07970</name>
</gene>
<protein>
    <submittedName>
        <fullName evidence="1">Nucleotidyl transferase AbiEii/AbiGii toxin family protein</fullName>
    </submittedName>
</protein>